<name>A0A1M5CT65_STRHI</name>
<keyword evidence="4" id="KW-1185">Reference proteome</keyword>
<dbReference type="EMBL" id="FQVN01000004">
    <property type="protein sequence ID" value="SHF57949.1"/>
    <property type="molecule type" value="Genomic_DNA"/>
</dbReference>
<evidence type="ECO:0000256" key="1">
    <source>
        <dbReference type="SAM" id="MobiDB-lite"/>
    </source>
</evidence>
<protein>
    <submittedName>
        <fullName evidence="3">Putative transposase of IS4/5 family</fullName>
    </submittedName>
</protein>
<evidence type="ECO:0000313" key="3">
    <source>
        <dbReference type="EMBL" id="SHF57949.1"/>
    </source>
</evidence>
<dbReference type="PROSITE" id="PS51257">
    <property type="entry name" value="PROKAR_LIPOPROTEIN"/>
    <property type="match status" value="1"/>
</dbReference>
<feature type="region of interest" description="Disordered" evidence="1">
    <location>
        <begin position="78"/>
        <end position="119"/>
    </location>
</feature>
<dbReference type="STRING" id="2017.SAMN05444320_104158"/>
<accession>A0A1M5CT65</accession>
<evidence type="ECO:0000313" key="4">
    <source>
        <dbReference type="Proteomes" id="UP000184501"/>
    </source>
</evidence>
<dbReference type="AlphaFoldDB" id="A0A1M5CT65"/>
<feature type="compositionally biased region" description="Low complexity" evidence="1">
    <location>
        <begin position="104"/>
        <end position="119"/>
    </location>
</feature>
<sequence length="119" mass="12582">MPLDGRDVFAAVVFVVTSGCAWRRLPSSFAVSPATAHRRFAAWTKAGVWGRLRQVLLENPDLGDDRDWAVAVVDAAMSRGQHSPARHHGRRADDRAGGVTDVSPAEPATGTGEAAPPAA</sequence>
<dbReference type="Pfam" id="PF13340">
    <property type="entry name" value="DUF4096"/>
    <property type="match status" value="1"/>
</dbReference>
<dbReference type="PANTHER" id="PTHR46637:SF1">
    <property type="entry name" value="BLL5188 PROTEIN"/>
    <property type="match status" value="1"/>
</dbReference>
<dbReference type="InterPro" id="IPR025161">
    <property type="entry name" value="IS402-like_dom"/>
</dbReference>
<dbReference type="PANTHER" id="PTHR46637">
    <property type="entry name" value="TIS1421-TRANSPOSASE PROTEIN A"/>
    <property type="match status" value="1"/>
</dbReference>
<gene>
    <name evidence="3" type="ORF">SAMN05444320_104158</name>
</gene>
<dbReference type="InterPro" id="IPR052909">
    <property type="entry name" value="Transposase_6_like"/>
</dbReference>
<reference evidence="3 4" key="1">
    <citation type="submission" date="2016-11" db="EMBL/GenBank/DDBJ databases">
        <authorList>
            <person name="Jaros S."/>
            <person name="Januszkiewicz K."/>
            <person name="Wedrychowicz H."/>
        </authorList>
    </citation>
    <scope>NUCLEOTIDE SEQUENCE [LARGE SCALE GENOMIC DNA]</scope>
    <source>
        <strain evidence="3 4">DSM 44523</strain>
    </source>
</reference>
<proteinExistence type="predicted"/>
<organism evidence="3 4">
    <name type="scientific">Streptoalloteichus hindustanus</name>
    <dbReference type="NCBI Taxonomy" id="2017"/>
    <lineage>
        <taxon>Bacteria</taxon>
        <taxon>Bacillati</taxon>
        <taxon>Actinomycetota</taxon>
        <taxon>Actinomycetes</taxon>
        <taxon>Pseudonocardiales</taxon>
        <taxon>Pseudonocardiaceae</taxon>
        <taxon>Streptoalloteichus</taxon>
    </lineage>
</organism>
<evidence type="ECO:0000259" key="2">
    <source>
        <dbReference type="Pfam" id="PF13340"/>
    </source>
</evidence>
<dbReference type="Proteomes" id="UP000184501">
    <property type="component" value="Unassembled WGS sequence"/>
</dbReference>
<feature type="domain" description="Insertion element IS402-like" evidence="2">
    <location>
        <begin position="4"/>
        <end position="52"/>
    </location>
</feature>